<dbReference type="GO" id="GO:0006865">
    <property type="term" value="P:amino acid transport"/>
    <property type="evidence" value="ECO:0007669"/>
    <property type="project" value="UniProtKB-KW"/>
</dbReference>
<evidence type="ECO:0000256" key="8">
    <source>
        <dbReference type="ARBA" id="ARBA00037998"/>
    </source>
</evidence>
<evidence type="ECO:0000256" key="9">
    <source>
        <dbReference type="SAM" id="Phobius"/>
    </source>
</evidence>
<accession>A0A938Y3B1</accession>
<keyword evidence="4 9" id="KW-0812">Transmembrane</keyword>
<evidence type="ECO:0000313" key="10">
    <source>
        <dbReference type="EMBL" id="MBM9458489.1"/>
    </source>
</evidence>
<feature type="transmembrane region" description="Helical" evidence="9">
    <location>
        <begin position="6"/>
        <end position="27"/>
    </location>
</feature>
<evidence type="ECO:0000256" key="6">
    <source>
        <dbReference type="ARBA" id="ARBA00022989"/>
    </source>
</evidence>
<dbReference type="RefSeq" id="WP_205289790.1">
    <property type="nucleotide sequence ID" value="NZ_CP074406.1"/>
</dbReference>
<dbReference type="Pfam" id="PF02653">
    <property type="entry name" value="BPD_transp_2"/>
    <property type="match status" value="1"/>
</dbReference>
<comment type="caution">
    <text evidence="10">The sequence shown here is derived from an EMBL/GenBank/DDBJ whole genome shotgun (WGS) entry which is preliminary data.</text>
</comment>
<feature type="transmembrane region" description="Helical" evidence="9">
    <location>
        <begin position="34"/>
        <end position="53"/>
    </location>
</feature>
<name>A0A938Y3B1_9ACTN</name>
<dbReference type="AlphaFoldDB" id="A0A938Y3B1"/>
<sequence>MSQFLGAVIGGLGLGSIYALLALGFVIIYKSMGVISFAQPAFLLAGTVLVTYLTPELGFALAVLVGAIAIAGVALVVERVAIRPMVGKAVFVIAIITIGVDIIVRILTGMFVGSDQRSVGDPWGIDTWQVGGVYVEHRDVAAFAVTSVLVLALFAFFRWTPIGLAMRASALDQEAAMAQGVSVGTVFAVSWGLAGALATVAGVFAAAGRTVDQNHWHIALLALPVIILGGLDSLGGAVLGGLLIGVAQQVVTAYHRDWFPGLDTNVGSITPYVVMLVVLLVRPYGLFGTREVARV</sequence>
<feature type="transmembrane region" description="Helical" evidence="9">
    <location>
        <begin position="218"/>
        <end position="246"/>
    </location>
</feature>
<evidence type="ECO:0000256" key="7">
    <source>
        <dbReference type="ARBA" id="ARBA00023136"/>
    </source>
</evidence>
<evidence type="ECO:0000256" key="2">
    <source>
        <dbReference type="ARBA" id="ARBA00022448"/>
    </source>
</evidence>
<feature type="transmembrane region" description="Helical" evidence="9">
    <location>
        <begin position="59"/>
        <end position="77"/>
    </location>
</feature>
<proteinExistence type="inferred from homology"/>
<feature type="transmembrane region" description="Helical" evidence="9">
    <location>
        <begin position="140"/>
        <end position="160"/>
    </location>
</feature>
<feature type="transmembrane region" description="Helical" evidence="9">
    <location>
        <begin position="89"/>
        <end position="112"/>
    </location>
</feature>
<dbReference type="InterPro" id="IPR001851">
    <property type="entry name" value="ABC_transp_permease"/>
</dbReference>
<dbReference type="GO" id="GO:0022857">
    <property type="term" value="F:transmembrane transporter activity"/>
    <property type="evidence" value="ECO:0007669"/>
    <property type="project" value="InterPro"/>
</dbReference>
<comment type="subcellular location">
    <subcellularLocation>
        <location evidence="1">Cell membrane</location>
        <topology evidence="1">Multi-pass membrane protein</topology>
    </subcellularLocation>
</comment>
<keyword evidence="6 9" id="KW-1133">Transmembrane helix</keyword>
<evidence type="ECO:0000256" key="4">
    <source>
        <dbReference type="ARBA" id="ARBA00022692"/>
    </source>
</evidence>
<keyword evidence="7 9" id="KW-0472">Membrane</keyword>
<gene>
    <name evidence="10" type="ORF">JK386_01090</name>
</gene>
<dbReference type="EMBL" id="JAERTX010000001">
    <property type="protein sequence ID" value="MBM9458489.1"/>
    <property type="molecule type" value="Genomic_DNA"/>
</dbReference>
<feature type="transmembrane region" description="Helical" evidence="9">
    <location>
        <begin position="181"/>
        <end position="206"/>
    </location>
</feature>
<keyword evidence="5" id="KW-0029">Amino-acid transport</keyword>
<dbReference type="PANTHER" id="PTHR11795:SF450">
    <property type="entry name" value="ABC TRANSPORTER PERMEASE PROTEIN"/>
    <property type="match status" value="1"/>
</dbReference>
<dbReference type="Proteomes" id="UP000663791">
    <property type="component" value="Unassembled WGS sequence"/>
</dbReference>
<protein>
    <submittedName>
        <fullName evidence="10">Branched-chain amino acid ABC transporter permease</fullName>
    </submittedName>
</protein>
<dbReference type="GO" id="GO:0005886">
    <property type="term" value="C:plasma membrane"/>
    <property type="evidence" value="ECO:0007669"/>
    <property type="project" value="UniProtKB-SubCell"/>
</dbReference>
<dbReference type="InterPro" id="IPR052157">
    <property type="entry name" value="BCAA_transport_permease"/>
</dbReference>
<dbReference type="CDD" id="cd06582">
    <property type="entry name" value="TM_PBP1_LivH_like"/>
    <property type="match status" value="1"/>
</dbReference>
<evidence type="ECO:0000256" key="1">
    <source>
        <dbReference type="ARBA" id="ARBA00004651"/>
    </source>
</evidence>
<evidence type="ECO:0000256" key="5">
    <source>
        <dbReference type="ARBA" id="ARBA00022970"/>
    </source>
</evidence>
<comment type="similarity">
    <text evidence="8">Belongs to the binding-protein-dependent transport system permease family. LivHM subfamily.</text>
</comment>
<evidence type="ECO:0000313" key="11">
    <source>
        <dbReference type="Proteomes" id="UP000663791"/>
    </source>
</evidence>
<dbReference type="PANTHER" id="PTHR11795">
    <property type="entry name" value="BRANCHED-CHAIN AMINO ACID TRANSPORT SYSTEM PERMEASE PROTEIN LIVH"/>
    <property type="match status" value="1"/>
</dbReference>
<keyword evidence="3" id="KW-1003">Cell membrane</keyword>
<evidence type="ECO:0000256" key="3">
    <source>
        <dbReference type="ARBA" id="ARBA00022475"/>
    </source>
</evidence>
<reference evidence="10" key="1">
    <citation type="submission" date="2021-01" db="EMBL/GenBank/DDBJ databases">
        <title>Novel species in genus Nocardioides.</title>
        <authorList>
            <person name="Zhang G."/>
        </authorList>
    </citation>
    <scope>NUCLEOTIDE SEQUENCE</scope>
    <source>
        <strain evidence="10">Zg-536</strain>
    </source>
</reference>
<feature type="transmembrane region" description="Helical" evidence="9">
    <location>
        <begin position="258"/>
        <end position="281"/>
    </location>
</feature>
<organism evidence="10 11">
    <name type="scientific">Nocardioides faecalis</name>
    <dbReference type="NCBI Taxonomy" id="2803858"/>
    <lineage>
        <taxon>Bacteria</taxon>
        <taxon>Bacillati</taxon>
        <taxon>Actinomycetota</taxon>
        <taxon>Actinomycetes</taxon>
        <taxon>Propionibacteriales</taxon>
        <taxon>Nocardioidaceae</taxon>
        <taxon>Nocardioides</taxon>
    </lineage>
</organism>
<keyword evidence="11" id="KW-1185">Reference proteome</keyword>
<keyword evidence="2" id="KW-0813">Transport</keyword>